<dbReference type="InterPro" id="IPR003012">
    <property type="entry name" value="Tet_transcr_reg_TetR"/>
</dbReference>
<accession>A0ABR7WHF0</accession>
<dbReference type="InterPro" id="IPR004111">
    <property type="entry name" value="Repressor_TetR_C"/>
</dbReference>
<dbReference type="Proteomes" id="UP000602395">
    <property type="component" value="Unassembled WGS sequence"/>
</dbReference>
<keyword evidence="2" id="KW-0805">Transcription regulation</keyword>
<dbReference type="SUPFAM" id="SSF48498">
    <property type="entry name" value="Tetracyclin repressor-like, C-terminal domain"/>
    <property type="match status" value="1"/>
</dbReference>
<dbReference type="EMBL" id="JACWMS010000005">
    <property type="protein sequence ID" value="MBD1322166.1"/>
    <property type="molecule type" value="Genomic_DNA"/>
</dbReference>
<feature type="region of interest" description="Disordered" evidence="6">
    <location>
        <begin position="222"/>
        <end position="254"/>
    </location>
</feature>
<dbReference type="InterPro" id="IPR001647">
    <property type="entry name" value="HTH_TetR"/>
</dbReference>
<organism evidence="8 9">
    <name type="scientific">Gordonia hankookensis</name>
    <dbReference type="NCBI Taxonomy" id="589403"/>
    <lineage>
        <taxon>Bacteria</taxon>
        <taxon>Bacillati</taxon>
        <taxon>Actinomycetota</taxon>
        <taxon>Actinomycetes</taxon>
        <taxon>Mycobacteriales</taxon>
        <taxon>Gordoniaceae</taxon>
        <taxon>Gordonia</taxon>
    </lineage>
</organism>
<evidence type="ECO:0000256" key="1">
    <source>
        <dbReference type="ARBA" id="ARBA00022491"/>
    </source>
</evidence>
<evidence type="ECO:0000259" key="7">
    <source>
        <dbReference type="PROSITE" id="PS50977"/>
    </source>
</evidence>
<gene>
    <name evidence="8" type="ORF">IDF66_21520</name>
</gene>
<keyword evidence="9" id="KW-1185">Reference proteome</keyword>
<reference evidence="8 9" key="1">
    <citation type="submission" date="2020-09" db="EMBL/GenBank/DDBJ databases">
        <title>Novel species in genus Gordonia.</title>
        <authorList>
            <person name="Zhang G."/>
        </authorList>
    </citation>
    <scope>NUCLEOTIDE SEQUENCE [LARGE SCALE GENOMIC DNA]</scope>
    <source>
        <strain evidence="8 9">ON-33</strain>
    </source>
</reference>
<evidence type="ECO:0000256" key="4">
    <source>
        <dbReference type="ARBA" id="ARBA00023163"/>
    </source>
</evidence>
<evidence type="ECO:0000256" key="2">
    <source>
        <dbReference type="ARBA" id="ARBA00023015"/>
    </source>
</evidence>
<evidence type="ECO:0000313" key="8">
    <source>
        <dbReference type="EMBL" id="MBD1322166.1"/>
    </source>
</evidence>
<dbReference type="InterPro" id="IPR009057">
    <property type="entry name" value="Homeodomain-like_sf"/>
</dbReference>
<feature type="DNA-binding region" description="H-T-H motif" evidence="5">
    <location>
        <begin position="42"/>
        <end position="61"/>
    </location>
</feature>
<comment type="caution">
    <text evidence="8">The sequence shown here is derived from an EMBL/GenBank/DDBJ whole genome shotgun (WGS) entry which is preliminary data.</text>
</comment>
<evidence type="ECO:0000256" key="3">
    <source>
        <dbReference type="ARBA" id="ARBA00023125"/>
    </source>
</evidence>
<feature type="domain" description="HTH tetR-type" evidence="7">
    <location>
        <begin position="19"/>
        <end position="79"/>
    </location>
</feature>
<evidence type="ECO:0000256" key="5">
    <source>
        <dbReference type="PROSITE-ProRule" id="PRU00335"/>
    </source>
</evidence>
<keyword evidence="1" id="KW-0678">Repressor</keyword>
<dbReference type="Pfam" id="PF02909">
    <property type="entry name" value="TetR_C_1"/>
    <property type="match status" value="1"/>
</dbReference>
<keyword evidence="3 5" id="KW-0238">DNA-binding</keyword>
<dbReference type="SUPFAM" id="SSF46689">
    <property type="entry name" value="Homeodomain-like"/>
    <property type="match status" value="1"/>
</dbReference>
<evidence type="ECO:0000256" key="6">
    <source>
        <dbReference type="SAM" id="MobiDB-lite"/>
    </source>
</evidence>
<dbReference type="Gene3D" id="1.10.357.10">
    <property type="entry name" value="Tetracycline Repressor, domain 2"/>
    <property type="match status" value="1"/>
</dbReference>
<sequence>MDVADEDAHSTRRQPGRPRLPFERIVATAREIVDADGVSALTMRSLAGQLNTSPTVLYRAVAGRAELIEHVVDHTLAEIHVDFDDGATWQTDCLISAQAMFAVLSRHRGVAPLLIERVPIGPHALLMRERILARLLDHGFTPAEASMAYATLARYVIGFAAQLDGHSGAREREADRLTSLYRDLDGAALPATVAVAEHLPQQTLESEFEFGLHLLITGLANHRQADGSPRSEPLVTEPRQRGTGDVFPSVVDRE</sequence>
<dbReference type="InterPro" id="IPR036271">
    <property type="entry name" value="Tet_transcr_reg_TetR-rel_C_sf"/>
</dbReference>
<keyword evidence="4" id="KW-0804">Transcription</keyword>
<dbReference type="PROSITE" id="PS50977">
    <property type="entry name" value="HTH_TETR_2"/>
    <property type="match status" value="1"/>
</dbReference>
<proteinExistence type="predicted"/>
<protein>
    <submittedName>
        <fullName evidence="8">TetR/AcrR family transcriptional regulator C-terminal domain-containing protein</fullName>
    </submittedName>
</protein>
<name>A0ABR7WHF0_9ACTN</name>
<evidence type="ECO:0000313" key="9">
    <source>
        <dbReference type="Proteomes" id="UP000602395"/>
    </source>
</evidence>
<dbReference type="PRINTS" id="PR00400">
    <property type="entry name" value="TETREPRESSOR"/>
</dbReference>